<reference evidence="2" key="1">
    <citation type="submission" date="2022-11" db="UniProtKB">
        <authorList>
            <consortium name="WormBaseParasite"/>
        </authorList>
    </citation>
    <scope>IDENTIFICATION</scope>
</reference>
<protein>
    <submittedName>
        <fullName evidence="2">Uncharacterized protein</fullName>
    </submittedName>
</protein>
<keyword evidence="1" id="KW-1185">Reference proteome</keyword>
<dbReference type="Proteomes" id="UP000887565">
    <property type="component" value="Unplaced"/>
</dbReference>
<evidence type="ECO:0000313" key="1">
    <source>
        <dbReference type="Proteomes" id="UP000887565"/>
    </source>
</evidence>
<evidence type="ECO:0000313" key="2">
    <source>
        <dbReference type="WBParaSite" id="nRc.2.0.1.t27150-RA"/>
    </source>
</evidence>
<accession>A0A915JLT8</accession>
<dbReference type="WBParaSite" id="nRc.2.0.1.t27150-RA">
    <property type="protein sequence ID" value="nRc.2.0.1.t27150-RA"/>
    <property type="gene ID" value="nRc.2.0.1.g27150"/>
</dbReference>
<sequence length="64" mass="7187">MDTPCEKKVAELFRWLKQHDGRTSTLSPRSLNDRLGQKFYGDWDGNSGKVASMQLGPGQAHPEI</sequence>
<organism evidence="1 2">
    <name type="scientific">Romanomermis culicivorax</name>
    <name type="common">Nematode worm</name>
    <dbReference type="NCBI Taxonomy" id="13658"/>
    <lineage>
        <taxon>Eukaryota</taxon>
        <taxon>Metazoa</taxon>
        <taxon>Ecdysozoa</taxon>
        <taxon>Nematoda</taxon>
        <taxon>Enoplea</taxon>
        <taxon>Dorylaimia</taxon>
        <taxon>Mermithida</taxon>
        <taxon>Mermithoidea</taxon>
        <taxon>Mermithidae</taxon>
        <taxon>Romanomermis</taxon>
    </lineage>
</organism>
<proteinExistence type="predicted"/>
<dbReference type="AlphaFoldDB" id="A0A915JLT8"/>
<name>A0A915JLT8_ROMCU</name>